<keyword evidence="1" id="KW-0472">Membrane</keyword>
<evidence type="ECO:0000259" key="3">
    <source>
        <dbReference type="Pfam" id="PF16344"/>
    </source>
</evidence>
<dbReference type="PANTHER" id="PTHR30273">
    <property type="entry name" value="PERIPLASMIC SIGNAL SENSOR AND SIGMA FACTOR ACTIVATOR FECR-RELATED"/>
    <property type="match status" value="1"/>
</dbReference>
<evidence type="ECO:0000313" key="4">
    <source>
        <dbReference type="EMBL" id="AZS30836.1"/>
    </source>
</evidence>
<dbReference type="KEGG" id="buy:D8S85_15645"/>
<dbReference type="GO" id="GO:0016989">
    <property type="term" value="F:sigma factor antagonist activity"/>
    <property type="evidence" value="ECO:0007669"/>
    <property type="project" value="TreeGrafter"/>
</dbReference>
<feature type="domain" description="FecR protein" evidence="2">
    <location>
        <begin position="180"/>
        <end position="273"/>
    </location>
</feature>
<dbReference type="Gene3D" id="2.60.120.1440">
    <property type="match status" value="1"/>
</dbReference>
<evidence type="ECO:0000256" key="1">
    <source>
        <dbReference type="SAM" id="Phobius"/>
    </source>
</evidence>
<reference evidence="4 5" key="1">
    <citation type="submission" date="2018-10" db="EMBL/GenBank/DDBJ databases">
        <title>Butyricimonas faecalis sp. nov., isolated from human faeces and emended description of the genus Butyricimonas.</title>
        <authorList>
            <person name="Le Roy T."/>
            <person name="Van der Smissen P."/>
            <person name="Paquot A."/>
            <person name="Delzenne N."/>
            <person name="Muccioli G."/>
            <person name="Collet J.-F."/>
            <person name="Cani P.D."/>
        </authorList>
    </citation>
    <scope>NUCLEOTIDE SEQUENCE [LARGE SCALE GENOMIC DNA]</scope>
    <source>
        <strain evidence="4 5">H184</strain>
    </source>
</reference>
<dbReference type="EMBL" id="CP032819">
    <property type="protein sequence ID" value="AZS30836.1"/>
    <property type="molecule type" value="Genomic_DNA"/>
</dbReference>
<dbReference type="Pfam" id="PF16344">
    <property type="entry name" value="FecR_C"/>
    <property type="match status" value="1"/>
</dbReference>
<name>A0A3Q9IPT4_9BACT</name>
<feature type="domain" description="Protein FecR C-terminal" evidence="3">
    <location>
        <begin position="318"/>
        <end position="387"/>
    </location>
</feature>
<dbReference type="OrthoDB" id="698019at2"/>
<proteinExistence type="predicted"/>
<dbReference type="Gene3D" id="3.55.50.30">
    <property type="match status" value="1"/>
</dbReference>
<dbReference type="AlphaFoldDB" id="A0A3Q9IPT4"/>
<organism evidence="4 5">
    <name type="scientific">Butyricimonas faecalis</name>
    <dbReference type="NCBI Taxonomy" id="2093856"/>
    <lineage>
        <taxon>Bacteria</taxon>
        <taxon>Pseudomonadati</taxon>
        <taxon>Bacteroidota</taxon>
        <taxon>Bacteroidia</taxon>
        <taxon>Bacteroidales</taxon>
        <taxon>Odoribacteraceae</taxon>
        <taxon>Butyricimonas</taxon>
    </lineage>
</organism>
<feature type="transmembrane region" description="Helical" evidence="1">
    <location>
        <begin position="77"/>
        <end position="99"/>
    </location>
</feature>
<dbReference type="PANTHER" id="PTHR30273:SF2">
    <property type="entry name" value="PROTEIN FECR"/>
    <property type="match status" value="1"/>
</dbReference>
<dbReference type="InterPro" id="IPR012373">
    <property type="entry name" value="Ferrdict_sens_TM"/>
</dbReference>
<dbReference type="Proteomes" id="UP000270673">
    <property type="component" value="Chromosome"/>
</dbReference>
<sequence>MDYNKQDIEFAFTILNHREMLDDEEVTEWLKDPAHLALMTDITVIRQKLSHRDYKKMKKEVGLHIKQEIRNDRNRRLITYWSSSVAAILIIGLFIYYSVGFPDTQDAINTKTEFAIITPGRPQARLILPDGNVKELDNLTRTIETQFIEGVKNDSLSGLSYSQVKIDTSNLSAAEIYNTLVVPAGGFYPIELSDGTQVWINSESELRFPVKFLSGKREVFLKGEALFVVKRDSTKPFIVNINNASIEVLGTTFNVNTYADNQCIYTTLVNGSIKFISNKNKQEVTLKPGTQSVTDTITGNTSIREVDVKNYISWREGRFIFDEMSLELIMCQLQRWYDIDVFYQNSMIKKHKFRGVINKDMPLEKVLDMISEATDIKFNVKNRTITIYK</sequence>
<accession>A0A3Q9IPT4</accession>
<dbReference type="Pfam" id="PF04773">
    <property type="entry name" value="FecR"/>
    <property type="match status" value="1"/>
</dbReference>
<dbReference type="InterPro" id="IPR006860">
    <property type="entry name" value="FecR"/>
</dbReference>
<evidence type="ECO:0000259" key="2">
    <source>
        <dbReference type="Pfam" id="PF04773"/>
    </source>
</evidence>
<dbReference type="RefSeq" id="WP_106481396.1">
    <property type="nucleotide sequence ID" value="NZ_CP032819.1"/>
</dbReference>
<evidence type="ECO:0000313" key="5">
    <source>
        <dbReference type="Proteomes" id="UP000270673"/>
    </source>
</evidence>
<dbReference type="InterPro" id="IPR032508">
    <property type="entry name" value="FecR_C"/>
</dbReference>
<keyword evidence="1" id="KW-1133">Transmembrane helix</keyword>
<protein>
    <submittedName>
        <fullName evidence="4">FecR family protein</fullName>
    </submittedName>
</protein>
<gene>
    <name evidence="4" type="ORF">D8S85_15645</name>
</gene>
<keyword evidence="5" id="KW-1185">Reference proteome</keyword>
<keyword evidence="1" id="KW-0812">Transmembrane</keyword>